<dbReference type="InterPro" id="IPR005025">
    <property type="entry name" value="FMN_Rdtase-like_dom"/>
</dbReference>
<sequence>MVEDATQLAAATYRLGARVYDLVDVGPSLGQAFNLQALDSIVSHVVSEILDADIFIVGTPTYKGSYRGLFKHYDLLEPDALHAKPLMLCATGAEDGTP</sequence>
<geneLocation type="plasmid" evidence="6 7">
    <name>pSchITTGS70d</name>
</geneLocation>
<dbReference type="EMBL" id="CP133152">
    <property type="protein sequence ID" value="WVT08109.1"/>
    <property type="molecule type" value="Genomic_DNA"/>
</dbReference>
<evidence type="ECO:0000259" key="5">
    <source>
        <dbReference type="Pfam" id="PF03358"/>
    </source>
</evidence>
<keyword evidence="7" id="KW-1185">Reference proteome</keyword>
<evidence type="ECO:0000256" key="2">
    <source>
        <dbReference type="ARBA" id="ARBA00022630"/>
    </source>
</evidence>
<keyword evidence="4" id="KW-0560">Oxidoreductase</keyword>
<dbReference type="Proteomes" id="UP001432360">
    <property type="component" value="Plasmid pSchITTGS70d"/>
</dbReference>
<feature type="domain" description="NADPH-dependent FMN reductase-like" evidence="5">
    <location>
        <begin position="14"/>
        <end position="93"/>
    </location>
</feature>
<dbReference type="Gene3D" id="3.40.50.360">
    <property type="match status" value="1"/>
</dbReference>
<keyword evidence="2" id="KW-0285">Flavoprotein</keyword>
<comment type="similarity">
    <text evidence="1">Belongs to the SsuE family.</text>
</comment>
<dbReference type="SUPFAM" id="SSF52218">
    <property type="entry name" value="Flavoproteins"/>
    <property type="match status" value="1"/>
</dbReference>
<dbReference type="PANTHER" id="PTHR43408:SF2">
    <property type="entry name" value="FMN REDUCTASE (NADPH)"/>
    <property type="match status" value="1"/>
</dbReference>
<proteinExistence type="inferred from homology"/>
<dbReference type="InterPro" id="IPR051814">
    <property type="entry name" value="NAD(P)H-dep_FMN_reductase"/>
</dbReference>
<keyword evidence="6" id="KW-0614">Plasmid</keyword>
<gene>
    <name evidence="6" type="ORF">RB548_28450</name>
</gene>
<name>A0ABZ2BPV2_9HYPH</name>
<dbReference type="InterPro" id="IPR029039">
    <property type="entry name" value="Flavoprotein-like_sf"/>
</dbReference>
<dbReference type="Pfam" id="PF03358">
    <property type="entry name" value="FMN_red"/>
    <property type="match status" value="1"/>
</dbReference>
<reference evidence="6" key="1">
    <citation type="submission" date="2023-08" db="EMBL/GenBank/DDBJ databases">
        <title>Complete genome sequence of Sinorhizobium chiapanecum ITTG S70 isolated from Acaciella angustissima nodules in Chiapas-Mexico.</title>
        <authorList>
            <person name="Rincon-Rosales R."/>
            <person name="Rogel M.A."/>
            <person name="Rincon-Medina C.I."/>
            <person name="Guerrero G."/>
            <person name="Manzano-Gomez L.A."/>
            <person name="Lopez-Lopez A."/>
            <person name="Rincon Molina F.A."/>
            <person name="Martinez-Romero E."/>
        </authorList>
    </citation>
    <scope>NUCLEOTIDE SEQUENCE</scope>
    <source>
        <strain evidence="6">ITTG S70</strain>
        <plasmid evidence="6">pSchITTGS70d</plasmid>
    </source>
</reference>
<keyword evidence="3" id="KW-0288">FMN</keyword>
<protein>
    <submittedName>
        <fullName evidence="6">NAD(P)H-dependent oxidoreductase</fullName>
    </submittedName>
</protein>
<dbReference type="PANTHER" id="PTHR43408">
    <property type="entry name" value="FMN REDUCTASE (NADPH)"/>
    <property type="match status" value="1"/>
</dbReference>
<accession>A0ABZ2BPV2</accession>
<evidence type="ECO:0000313" key="6">
    <source>
        <dbReference type="EMBL" id="WVT08109.1"/>
    </source>
</evidence>
<evidence type="ECO:0000256" key="4">
    <source>
        <dbReference type="ARBA" id="ARBA00023002"/>
    </source>
</evidence>
<organism evidence="6 7">
    <name type="scientific">Sinorhizobium chiapasense</name>
    <dbReference type="NCBI Taxonomy" id="501572"/>
    <lineage>
        <taxon>Bacteria</taxon>
        <taxon>Pseudomonadati</taxon>
        <taxon>Pseudomonadota</taxon>
        <taxon>Alphaproteobacteria</taxon>
        <taxon>Hyphomicrobiales</taxon>
        <taxon>Rhizobiaceae</taxon>
        <taxon>Sinorhizobium/Ensifer group</taxon>
        <taxon>Sinorhizobium</taxon>
    </lineage>
</organism>
<evidence type="ECO:0000256" key="1">
    <source>
        <dbReference type="ARBA" id="ARBA00005990"/>
    </source>
</evidence>
<evidence type="ECO:0000313" key="7">
    <source>
        <dbReference type="Proteomes" id="UP001432360"/>
    </source>
</evidence>
<evidence type="ECO:0000256" key="3">
    <source>
        <dbReference type="ARBA" id="ARBA00022643"/>
    </source>
</evidence>